<organism evidence="1 2">
    <name type="scientific">Candidatus Cytomitobacter primus</name>
    <dbReference type="NCBI Taxonomy" id="2066024"/>
    <lineage>
        <taxon>Bacteria</taxon>
        <taxon>Pseudomonadati</taxon>
        <taxon>Pseudomonadota</taxon>
        <taxon>Alphaproteobacteria</taxon>
        <taxon>Holosporales</taxon>
        <taxon>Holosporaceae</taxon>
        <taxon>Candidatus Cytomitobacter</taxon>
    </lineage>
</organism>
<accession>A0A5C0UFM7</accession>
<reference evidence="1 2" key="1">
    <citation type="submission" date="2019-08" db="EMBL/GenBank/DDBJ databases">
        <title>Highly reduced genomes of protist endosymbionts show evolutionary convergence.</title>
        <authorList>
            <person name="George E."/>
            <person name="Husnik F."/>
            <person name="Tashyreva D."/>
            <person name="Prokopchuk G."/>
            <person name="Horak A."/>
            <person name="Kwong W.K."/>
            <person name="Lukes J."/>
            <person name="Keeling P.J."/>
        </authorList>
    </citation>
    <scope>NUCLEOTIDE SEQUENCE [LARGE SCALE GENOMIC DNA]</scope>
    <source>
        <strain evidence="1">1604LC</strain>
    </source>
</reference>
<dbReference type="OrthoDB" id="9821540at2"/>
<dbReference type="Proteomes" id="UP000325004">
    <property type="component" value="Chromosome"/>
</dbReference>
<keyword evidence="2" id="KW-1185">Reference proteome</keyword>
<evidence type="ECO:0000313" key="2">
    <source>
        <dbReference type="Proteomes" id="UP000325004"/>
    </source>
</evidence>
<protein>
    <submittedName>
        <fullName evidence="1">Uncharacterized protein</fullName>
    </submittedName>
</protein>
<evidence type="ECO:0000313" key="1">
    <source>
        <dbReference type="EMBL" id="QEK38520.1"/>
    </source>
</evidence>
<sequence>MKITFLGIKNETNLHSISNHTAQESTFQIKSIKISQNVNNKSQAVIIIYIRNIEEINLLRYCHLIYKNNIIFIGKILNKKITENCVIFTAISEPNQDKIKKEFELDPINEVFNPEKKPLNDILRFNSVMQVFNINKHNDTNYQTSVVNNTIYTKEYILPNKTQTSKCNINIHWTKYKPQFIDIIKCMPYMTDQIMQNIRNNLPKKNNKIGKYIVDQSIVLADKEEYILRTIEKIKKSETWEISTHIQNIKKFDIHLKGDQYIPQYNKWKQNTYYELYDKVNKNNVVYECIQTHYSDKNGNDEYWVKHYSQIALANNNGLNDTLFNSEIGQNIFKQLLKILNCYIKKNAYDYMVSVTGPWEYWAFIEVMDKVQFIDINNQMRYAHVFSYEKIFQYDKKEIKFILYFSEPKQPIQSEISGYTMDDKQYFAEQYINLTSIEHYENFVLQRNYDQNEIELDANKMKVQYIKNNNQETGIQIINTANYNKQSKKLCFELYRKEGI</sequence>
<dbReference type="AlphaFoldDB" id="A0A5C0UFM7"/>
<proteinExistence type="predicted"/>
<dbReference type="KEGG" id="cpri:FZC34_01185"/>
<dbReference type="EMBL" id="CP043316">
    <property type="protein sequence ID" value="QEK38520.1"/>
    <property type="molecule type" value="Genomic_DNA"/>
</dbReference>
<dbReference type="RefSeq" id="WP_148971636.1">
    <property type="nucleotide sequence ID" value="NZ_CP043316.1"/>
</dbReference>
<gene>
    <name evidence="1" type="ORF">FZC34_01185</name>
</gene>
<name>A0A5C0UFM7_9PROT</name>